<gene>
    <name evidence="1" type="ORF">N868_18770</name>
    <name evidence="2" type="ORF">N868_18825</name>
</gene>
<comment type="caution">
    <text evidence="2">The sequence shown here is derived from an EMBL/GenBank/DDBJ whole genome shotgun (WGS) entry which is preliminary data.</text>
</comment>
<dbReference type="Proteomes" id="UP000029839">
    <property type="component" value="Unassembled WGS sequence"/>
</dbReference>
<organism evidence="2 3">
    <name type="scientific">Cellulomonas carbonis T26</name>
    <dbReference type="NCBI Taxonomy" id="947969"/>
    <lineage>
        <taxon>Bacteria</taxon>
        <taxon>Bacillati</taxon>
        <taxon>Actinomycetota</taxon>
        <taxon>Actinomycetes</taxon>
        <taxon>Micrococcales</taxon>
        <taxon>Cellulomonadaceae</taxon>
        <taxon>Cellulomonas</taxon>
    </lineage>
</organism>
<evidence type="ECO:0000313" key="1">
    <source>
        <dbReference type="EMBL" id="KGM09760.1"/>
    </source>
</evidence>
<dbReference type="Pfam" id="PF21853">
    <property type="entry name" value="DUF6912"/>
    <property type="match status" value="1"/>
</dbReference>
<accession>A0A0A0BPD5</accession>
<name>A0A0A0BPD5_9CELL</name>
<evidence type="ECO:0000313" key="3">
    <source>
        <dbReference type="Proteomes" id="UP000029839"/>
    </source>
</evidence>
<dbReference type="EMBL" id="AXCY01000078">
    <property type="protein sequence ID" value="KGM09771.1"/>
    <property type="molecule type" value="Genomic_DNA"/>
</dbReference>
<dbReference type="RefSeq" id="WP_043608100.1">
    <property type="nucleotide sequence ID" value="NZ_AXCY01000078.1"/>
</dbReference>
<protein>
    <submittedName>
        <fullName evidence="2">Mucin</fullName>
    </submittedName>
</protein>
<dbReference type="InterPro" id="IPR054206">
    <property type="entry name" value="DUF6912"/>
</dbReference>
<sequence>MRIYLPATLAELDSSTGLTPRVVHAVTAGLRAALPDEDEEGLEYAAQLLAADDSLDLLERMPPGRRRRVVVAADVPDDVVETLDEPDHAPSAIRLVAGVGWGDVACAHVDEQAAESDVDATLAGDDDAAERLAERDLLWYDSTELAALARGTAR</sequence>
<reference evidence="2 3" key="1">
    <citation type="submission" date="2013-08" db="EMBL/GenBank/DDBJ databases">
        <title>Genome sequencing of Cellulomonas carbonis T26.</title>
        <authorList>
            <person name="Chen F."/>
            <person name="Li Y."/>
            <person name="Wang G."/>
        </authorList>
    </citation>
    <scope>NUCLEOTIDE SEQUENCE [LARGE SCALE GENOMIC DNA]</scope>
    <source>
        <strain evidence="2 3">T26</strain>
    </source>
</reference>
<evidence type="ECO:0000313" key="2">
    <source>
        <dbReference type="EMBL" id="KGM09771.1"/>
    </source>
</evidence>
<dbReference type="EMBL" id="AXCY01000078">
    <property type="protein sequence ID" value="KGM09760.1"/>
    <property type="molecule type" value="Genomic_DNA"/>
</dbReference>
<reference evidence="2 3" key="2">
    <citation type="journal article" date="2015" name="Stand. Genomic Sci.">
        <title>Draft genome sequence of Cellulomonas carbonis T26(T) and comparative analysis of six Cellulomonas genomes.</title>
        <authorList>
            <person name="Zhuang W."/>
            <person name="Zhang S."/>
            <person name="Xia X."/>
            <person name="Wang G."/>
        </authorList>
    </citation>
    <scope>NUCLEOTIDE SEQUENCE [LARGE SCALE GENOMIC DNA]</scope>
    <source>
        <strain evidence="2 3">T26</strain>
    </source>
</reference>
<dbReference type="OrthoDB" id="3253180at2"/>
<proteinExistence type="predicted"/>
<dbReference type="AlphaFoldDB" id="A0A0A0BPD5"/>
<keyword evidence="3" id="KW-1185">Reference proteome</keyword>